<accession>A0A645C0M8</accession>
<dbReference type="EMBL" id="VSSQ01022516">
    <property type="protein sequence ID" value="MPM68883.1"/>
    <property type="molecule type" value="Genomic_DNA"/>
</dbReference>
<protein>
    <submittedName>
        <fullName evidence="1">Uncharacterized protein</fullName>
    </submittedName>
</protein>
<evidence type="ECO:0000313" key="1">
    <source>
        <dbReference type="EMBL" id="MPM68883.1"/>
    </source>
</evidence>
<sequence length="50" mass="5692">MNLPMLLQLAMIAQDREITIDDCRLCISEAKEGLVLVNDLMQQNNTDIDE</sequence>
<proteinExistence type="predicted"/>
<comment type="caution">
    <text evidence="1">The sequence shown here is derived from an EMBL/GenBank/DDBJ whole genome shotgun (WGS) entry which is preliminary data.</text>
</comment>
<name>A0A645C0M8_9ZZZZ</name>
<organism evidence="1">
    <name type="scientific">bioreactor metagenome</name>
    <dbReference type="NCBI Taxonomy" id="1076179"/>
    <lineage>
        <taxon>unclassified sequences</taxon>
        <taxon>metagenomes</taxon>
        <taxon>ecological metagenomes</taxon>
    </lineage>
</organism>
<dbReference type="AlphaFoldDB" id="A0A645C0M8"/>
<gene>
    <name evidence="1" type="ORF">SDC9_115818</name>
</gene>
<reference evidence="1" key="1">
    <citation type="submission" date="2019-08" db="EMBL/GenBank/DDBJ databases">
        <authorList>
            <person name="Kucharzyk K."/>
            <person name="Murdoch R.W."/>
            <person name="Higgins S."/>
            <person name="Loffler F."/>
        </authorList>
    </citation>
    <scope>NUCLEOTIDE SEQUENCE</scope>
</reference>